<evidence type="ECO:0000313" key="10">
    <source>
        <dbReference type="Proteomes" id="UP000317909"/>
    </source>
</evidence>
<dbReference type="NCBIfam" id="TIGR02069">
    <property type="entry name" value="cyanophycinase"/>
    <property type="match status" value="1"/>
</dbReference>
<dbReference type="Pfam" id="PF03575">
    <property type="entry name" value="Peptidase_S51"/>
    <property type="match status" value="1"/>
</dbReference>
<dbReference type="KEGG" id="llh:I41_27180"/>
<evidence type="ECO:0000256" key="3">
    <source>
        <dbReference type="ARBA" id="ARBA00006534"/>
    </source>
</evidence>
<keyword evidence="8" id="KW-0720">Serine protease</keyword>
<dbReference type="InterPro" id="IPR005320">
    <property type="entry name" value="Peptidase_S51"/>
</dbReference>
<gene>
    <name evidence="9" type="primary">cphB</name>
    <name evidence="9" type="ORF">I41_27180</name>
</gene>
<keyword evidence="6" id="KW-0645">Protease</keyword>
<proteinExistence type="inferred from homology"/>
<keyword evidence="10" id="KW-1185">Reference proteome</keyword>
<dbReference type="GO" id="GO:0008241">
    <property type="term" value="F:peptidyl-dipeptidase activity"/>
    <property type="evidence" value="ECO:0007669"/>
    <property type="project" value="UniProtKB-EC"/>
</dbReference>
<dbReference type="RefSeq" id="WP_145433107.1">
    <property type="nucleotide sequence ID" value="NZ_CP036339.1"/>
</dbReference>
<evidence type="ECO:0000256" key="5">
    <source>
        <dbReference type="ARBA" id="ARBA00015719"/>
    </source>
</evidence>
<dbReference type="Proteomes" id="UP000317909">
    <property type="component" value="Chromosome"/>
</dbReference>
<reference evidence="9 10" key="1">
    <citation type="submission" date="2019-02" db="EMBL/GenBank/DDBJ databases">
        <title>Deep-cultivation of Planctomycetes and their phenomic and genomic characterization uncovers novel biology.</title>
        <authorList>
            <person name="Wiegand S."/>
            <person name="Jogler M."/>
            <person name="Boedeker C."/>
            <person name="Pinto D."/>
            <person name="Vollmers J."/>
            <person name="Rivas-Marin E."/>
            <person name="Kohn T."/>
            <person name="Peeters S.H."/>
            <person name="Heuer A."/>
            <person name="Rast P."/>
            <person name="Oberbeckmann S."/>
            <person name="Bunk B."/>
            <person name="Jeske O."/>
            <person name="Meyerdierks A."/>
            <person name="Storesund J.E."/>
            <person name="Kallscheuer N."/>
            <person name="Luecker S."/>
            <person name="Lage O.M."/>
            <person name="Pohl T."/>
            <person name="Merkel B.J."/>
            <person name="Hornburger P."/>
            <person name="Mueller R.-W."/>
            <person name="Bruemmer F."/>
            <person name="Labrenz M."/>
            <person name="Spormann A.M."/>
            <person name="Op den Camp H."/>
            <person name="Overmann J."/>
            <person name="Amann R."/>
            <person name="Jetten M.S.M."/>
            <person name="Mascher T."/>
            <person name="Medema M.H."/>
            <person name="Devos D.P."/>
            <person name="Kaster A.-K."/>
            <person name="Ovreas L."/>
            <person name="Rohde M."/>
            <person name="Galperin M.Y."/>
            <person name="Jogler C."/>
        </authorList>
    </citation>
    <scope>NUCLEOTIDE SEQUENCE [LARGE SCALE GENOMIC DNA]</scope>
    <source>
        <strain evidence="9 10">I41</strain>
    </source>
</reference>
<comment type="catalytic activity">
    <reaction evidence="1">
        <text>[L-4-(L-arginin-2-N-yl)aspartate](n) + H2O = [L-4-(L-arginin-2-N-yl)aspartate](n-1) + L-4-(L-arginin-2-N-yl)aspartate</text>
        <dbReference type="Rhea" id="RHEA:12845"/>
        <dbReference type="Rhea" id="RHEA-COMP:13728"/>
        <dbReference type="Rhea" id="RHEA-COMP:13734"/>
        <dbReference type="ChEBI" id="CHEBI:15377"/>
        <dbReference type="ChEBI" id="CHEBI:137986"/>
        <dbReference type="ChEBI" id="CHEBI:137991"/>
        <dbReference type="EC" id="3.4.15.6"/>
    </reaction>
</comment>
<evidence type="ECO:0000256" key="4">
    <source>
        <dbReference type="ARBA" id="ARBA00013115"/>
    </source>
</evidence>
<evidence type="ECO:0000256" key="6">
    <source>
        <dbReference type="ARBA" id="ARBA00022670"/>
    </source>
</evidence>
<organism evidence="9 10">
    <name type="scientific">Lacipirellula limnantheis</name>
    <dbReference type="NCBI Taxonomy" id="2528024"/>
    <lineage>
        <taxon>Bacteria</taxon>
        <taxon>Pseudomonadati</taxon>
        <taxon>Planctomycetota</taxon>
        <taxon>Planctomycetia</taxon>
        <taxon>Pirellulales</taxon>
        <taxon>Lacipirellulaceae</taxon>
        <taxon>Lacipirellula</taxon>
    </lineage>
</organism>
<accession>A0A517TYS5</accession>
<protein>
    <recommendedName>
        <fullName evidence="5">Cyanophycinase</fullName>
        <ecNumber evidence="4">3.4.15.6</ecNumber>
    </recommendedName>
</protein>
<dbReference type="InterPro" id="IPR011811">
    <property type="entry name" value="Peptidase_S51_cyanophycinase"/>
</dbReference>
<keyword evidence="7 9" id="KW-0378">Hydrolase</keyword>
<dbReference type="GO" id="GO:0008236">
    <property type="term" value="F:serine-type peptidase activity"/>
    <property type="evidence" value="ECO:0007669"/>
    <property type="project" value="UniProtKB-KW"/>
</dbReference>
<dbReference type="GO" id="GO:0004180">
    <property type="term" value="F:carboxypeptidase activity"/>
    <property type="evidence" value="ECO:0007669"/>
    <property type="project" value="UniProtKB-KW"/>
</dbReference>
<keyword evidence="9" id="KW-0121">Carboxypeptidase</keyword>
<name>A0A517TYS5_9BACT</name>
<dbReference type="EC" id="3.4.15.6" evidence="4"/>
<dbReference type="AlphaFoldDB" id="A0A517TYS5"/>
<evidence type="ECO:0000256" key="1">
    <source>
        <dbReference type="ARBA" id="ARBA00001092"/>
    </source>
</evidence>
<dbReference type="SUPFAM" id="SSF52317">
    <property type="entry name" value="Class I glutamine amidotransferase-like"/>
    <property type="match status" value="1"/>
</dbReference>
<dbReference type="Gene3D" id="3.40.50.880">
    <property type="match status" value="1"/>
</dbReference>
<evidence type="ECO:0000256" key="8">
    <source>
        <dbReference type="ARBA" id="ARBA00022825"/>
    </source>
</evidence>
<evidence type="ECO:0000256" key="7">
    <source>
        <dbReference type="ARBA" id="ARBA00022801"/>
    </source>
</evidence>
<dbReference type="EMBL" id="CP036339">
    <property type="protein sequence ID" value="QDT73529.1"/>
    <property type="molecule type" value="Genomic_DNA"/>
</dbReference>
<dbReference type="CDD" id="cd03145">
    <property type="entry name" value="GAT1_cyanophycinase"/>
    <property type="match status" value="1"/>
</dbReference>
<dbReference type="OrthoDB" id="9799980at2"/>
<dbReference type="PANTHER" id="PTHR36175:SF1">
    <property type="entry name" value="CYANOPHYCINASE"/>
    <property type="match status" value="1"/>
</dbReference>
<sequence>MNQDSSLILSIILVTSIVATGCAPRPAPAPRPKGSLFIIGGGERDAPLMKCYIELAKTHDTGRIVIFTMASSVPDEVGPELLAEFKRNGAKDVAYYNLTHEQAIQPGSDKILDGAGGVWFSGGDQTLLTAALLNTPVHQRMLELYGEGAVIGGTSAGAAVQSQFMITGNERKTGGAEGDWDVILADDVEHAQGFGFVQDAVIDQHFVARRRHNRLIAVVLQNPKLVGVGIDESTAMLLRPDGKYEALGEGQVIVYDARQARVFQSPDGRLGGHGLTMHALLAGDVYDLAAARVEPRGK</sequence>
<comment type="similarity">
    <text evidence="3">Belongs to the peptidase S51 family.</text>
</comment>
<dbReference type="PANTHER" id="PTHR36175">
    <property type="entry name" value="CYANOPHYCINASE"/>
    <property type="match status" value="1"/>
</dbReference>
<dbReference type="GO" id="GO:0006508">
    <property type="term" value="P:proteolysis"/>
    <property type="evidence" value="ECO:0007669"/>
    <property type="project" value="UniProtKB-KW"/>
</dbReference>
<evidence type="ECO:0000313" key="9">
    <source>
        <dbReference type="EMBL" id="QDT73529.1"/>
    </source>
</evidence>
<dbReference type="InterPro" id="IPR029062">
    <property type="entry name" value="Class_I_gatase-like"/>
</dbReference>
<comment type="function">
    <text evidence="2">Exopeptidase that catalyzes the hydrolytic cleavage of multi-L-arginyl-poly-L-aspartic acid (cyanophycin; a water-insoluble reserve polymer) into aspartate-arginine dipeptides.</text>
</comment>
<evidence type="ECO:0000256" key="2">
    <source>
        <dbReference type="ARBA" id="ARBA00002039"/>
    </source>
</evidence>